<dbReference type="PANTHER" id="PTHR44858:SF1">
    <property type="entry name" value="UDP-N-ACETYLGLUCOSAMINE--PEPTIDE N-ACETYLGLUCOSAMINYLTRANSFERASE SPINDLY-RELATED"/>
    <property type="match status" value="1"/>
</dbReference>
<reference evidence="5 6" key="1">
    <citation type="submission" date="2017-02" db="EMBL/GenBank/DDBJ databases">
        <authorList>
            <person name="Peterson S.W."/>
        </authorList>
    </citation>
    <scope>NUCLEOTIDE SEQUENCE [LARGE SCALE GENOMIC DNA]</scope>
    <source>
        <strain evidence="5 6">DSM 25262</strain>
    </source>
</reference>
<dbReference type="PANTHER" id="PTHR44858">
    <property type="entry name" value="TETRATRICOPEPTIDE REPEAT PROTEIN 6"/>
    <property type="match status" value="1"/>
</dbReference>
<dbReference type="InterPro" id="IPR011990">
    <property type="entry name" value="TPR-like_helical_dom_sf"/>
</dbReference>
<dbReference type="STRING" id="688867.SAMN05660236_4102"/>
<sequence>MKVFLIFSLLTATTVLFAQQKKLRPEELFEQGQEAHDNGEYAKALTLLNQCLTDKPGFTEAYFVRASTREQLKDLEGALTDYSIYLEQKPDSPEALFSRGLIRYQLKKYDQAYEDFTRYLNVPPGETQTIYFNRSPNTTGGNQIMTAQSATRPLIYNYLGVIDQKRNNLQKSVAWLDSAIRLAPKEADFYVNRGLSKQSLKDSTAALDDFRKALSINPEHTAALHNVAVLKRLRGEKKGPEDPLEQAIESDSSMLAPYLERAFQRMEGGYLKGALDDYNKALEIETRDPEIWLSRGIVKERLKDYPGAFSDYTKAIDLKESYVKAWINRANVLLKQERYADAIEDYTVALIYIPDSAPAYYNRAIAKYRMDKLTEACEDLKKAEVLGMKPDSKLKEKICTVK</sequence>
<dbReference type="GO" id="GO:0009279">
    <property type="term" value="C:cell outer membrane"/>
    <property type="evidence" value="ECO:0007669"/>
    <property type="project" value="TreeGrafter"/>
</dbReference>
<keyword evidence="6" id="KW-1185">Reference proteome</keyword>
<feature type="repeat" description="TPR" evidence="3">
    <location>
        <begin position="323"/>
        <end position="356"/>
    </location>
</feature>
<dbReference type="Gene3D" id="1.25.40.10">
    <property type="entry name" value="Tetratricopeptide repeat domain"/>
    <property type="match status" value="4"/>
</dbReference>
<keyword evidence="1" id="KW-0677">Repeat</keyword>
<proteinExistence type="predicted"/>
<organism evidence="5 6">
    <name type="scientific">Ohtaekwangia koreensis</name>
    <dbReference type="NCBI Taxonomy" id="688867"/>
    <lineage>
        <taxon>Bacteria</taxon>
        <taxon>Pseudomonadati</taxon>
        <taxon>Bacteroidota</taxon>
        <taxon>Cytophagia</taxon>
        <taxon>Cytophagales</taxon>
        <taxon>Fulvivirgaceae</taxon>
        <taxon>Ohtaekwangia</taxon>
    </lineage>
</organism>
<gene>
    <name evidence="5" type="ORF">SAMN05660236_4102</name>
</gene>
<feature type="repeat" description="TPR" evidence="3">
    <location>
        <begin position="187"/>
        <end position="220"/>
    </location>
</feature>
<evidence type="ECO:0000256" key="1">
    <source>
        <dbReference type="ARBA" id="ARBA00022737"/>
    </source>
</evidence>
<feature type="repeat" description="TPR" evidence="3">
    <location>
        <begin position="289"/>
        <end position="322"/>
    </location>
</feature>
<keyword evidence="4" id="KW-0732">Signal</keyword>
<dbReference type="SUPFAM" id="SSF48452">
    <property type="entry name" value="TPR-like"/>
    <property type="match status" value="1"/>
</dbReference>
<dbReference type="InterPro" id="IPR013105">
    <property type="entry name" value="TPR_2"/>
</dbReference>
<dbReference type="Pfam" id="PF07719">
    <property type="entry name" value="TPR_2"/>
    <property type="match status" value="1"/>
</dbReference>
<evidence type="ECO:0000313" key="6">
    <source>
        <dbReference type="Proteomes" id="UP000190961"/>
    </source>
</evidence>
<dbReference type="GO" id="GO:0046813">
    <property type="term" value="P:receptor-mediated virion attachment to host cell"/>
    <property type="evidence" value="ECO:0007669"/>
    <property type="project" value="TreeGrafter"/>
</dbReference>
<dbReference type="InterPro" id="IPR050498">
    <property type="entry name" value="Ycf3"/>
</dbReference>
<dbReference type="RefSeq" id="WP_079688659.1">
    <property type="nucleotide sequence ID" value="NZ_FUZU01000003.1"/>
</dbReference>
<feature type="chain" id="PRO_5012188529" evidence="4">
    <location>
        <begin position="19"/>
        <end position="402"/>
    </location>
</feature>
<dbReference type="InterPro" id="IPR019734">
    <property type="entry name" value="TPR_rpt"/>
</dbReference>
<dbReference type="Pfam" id="PF13432">
    <property type="entry name" value="TPR_16"/>
    <property type="match status" value="1"/>
</dbReference>
<dbReference type="Proteomes" id="UP000190961">
    <property type="component" value="Unassembled WGS sequence"/>
</dbReference>
<feature type="repeat" description="TPR" evidence="3">
    <location>
        <begin position="93"/>
        <end position="126"/>
    </location>
</feature>
<name>A0A1T5M2B6_9BACT</name>
<feature type="signal peptide" evidence="4">
    <location>
        <begin position="1"/>
        <end position="18"/>
    </location>
</feature>
<evidence type="ECO:0000256" key="2">
    <source>
        <dbReference type="ARBA" id="ARBA00022803"/>
    </source>
</evidence>
<accession>A0A1T5M2B6</accession>
<dbReference type="SUPFAM" id="SSF81901">
    <property type="entry name" value="HCP-like"/>
    <property type="match status" value="1"/>
</dbReference>
<protein>
    <submittedName>
        <fullName evidence="5">Tfp pilus assembly protein PilF</fullName>
    </submittedName>
</protein>
<evidence type="ECO:0000256" key="3">
    <source>
        <dbReference type="PROSITE-ProRule" id="PRU00339"/>
    </source>
</evidence>
<keyword evidence="2 3" id="KW-0802">TPR repeat</keyword>
<dbReference type="AlphaFoldDB" id="A0A1T5M2B6"/>
<dbReference type="SMART" id="SM00028">
    <property type="entry name" value="TPR"/>
    <property type="match status" value="9"/>
</dbReference>
<evidence type="ECO:0000313" key="5">
    <source>
        <dbReference type="EMBL" id="SKC82164.1"/>
    </source>
</evidence>
<dbReference type="OrthoDB" id="1523318at2"/>
<dbReference type="PROSITE" id="PS50005">
    <property type="entry name" value="TPR"/>
    <property type="match status" value="4"/>
</dbReference>
<dbReference type="Pfam" id="PF13181">
    <property type="entry name" value="TPR_8"/>
    <property type="match status" value="1"/>
</dbReference>
<dbReference type="EMBL" id="FUZU01000003">
    <property type="protein sequence ID" value="SKC82164.1"/>
    <property type="molecule type" value="Genomic_DNA"/>
</dbReference>
<evidence type="ECO:0000256" key="4">
    <source>
        <dbReference type="SAM" id="SignalP"/>
    </source>
</evidence>